<keyword evidence="5" id="KW-0732">Signal</keyword>
<keyword evidence="2" id="KW-0723">Serine/threonine-protein kinase</keyword>
<dbReference type="InterPro" id="IPR001245">
    <property type="entry name" value="Ser-Thr/Tyr_kinase_cat_dom"/>
</dbReference>
<gene>
    <name evidence="14" type="ORF">CTI12_AA214470</name>
</gene>
<dbReference type="PANTHER" id="PTHR27003:SF467">
    <property type="entry name" value="PROTEIN KINASE DOMAIN-CONTAINING PROTEIN"/>
    <property type="match status" value="1"/>
</dbReference>
<keyword evidence="11" id="KW-0325">Glycoprotein</keyword>
<dbReference type="PROSITE" id="PS00107">
    <property type="entry name" value="PROTEIN_KINASE_ATP"/>
    <property type="match status" value="1"/>
</dbReference>
<dbReference type="GO" id="GO:0005524">
    <property type="term" value="F:ATP binding"/>
    <property type="evidence" value="ECO:0007669"/>
    <property type="project" value="UniProtKB-UniRule"/>
</dbReference>
<evidence type="ECO:0000313" key="15">
    <source>
        <dbReference type="Proteomes" id="UP000245207"/>
    </source>
</evidence>
<evidence type="ECO:0000256" key="8">
    <source>
        <dbReference type="ARBA" id="ARBA00022840"/>
    </source>
</evidence>
<evidence type="ECO:0000256" key="10">
    <source>
        <dbReference type="ARBA" id="ARBA00023136"/>
    </source>
</evidence>
<dbReference type="OrthoDB" id="4062651at2759"/>
<comment type="subcellular location">
    <subcellularLocation>
        <location evidence="1">Membrane</location>
        <topology evidence="1">Single-pass type I membrane protein</topology>
    </subcellularLocation>
</comment>
<dbReference type="PROSITE" id="PS00108">
    <property type="entry name" value="PROTEIN_KINASE_ST"/>
    <property type="match status" value="1"/>
</dbReference>
<dbReference type="FunFam" id="3.30.200.20:FF:000039">
    <property type="entry name" value="receptor-like protein kinase FERONIA"/>
    <property type="match status" value="1"/>
</dbReference>
<dbReference type="PANTHER" id="PTHR27003">
    <property type="entry name" value="OS07G0166700 PROTEIN"/>
    <property type="match status" value="1"/>
</dbReference>
<evidence type="ECO:0000256" key="7">
    <source>
        <dbReference type="ARBA" id="ARBA00022777"/>
    </source>
</evidence>
<dbReference type="AlphaFoldDB" id="A0A2U1NYL8"/>
<dbReference type="GO" id="GO:0009506">
    <property type="term" value="C:plasmodesma"/>
    <property type="evidence" value="ECO:0007669"/>
    <property type="project" value="TreeGrafter"/>
</dbReference>
<evidence type="ECO:0000256" key="11">
    <source>
        <dbReference type="ARBA" id="ARBA00023180"/>
    </source>
</evidence>
<name>A0A2U1NYL8_ARTAN</name>
<dbReference type="InterPro" id="IPR011009">
    <property type="entry name" value="Kinase-like_dom_sf"/>
</dbReference>
<dbReference type="GO" id="GO:0004714">
    <property type="term" value="F:transmembrane receptor protein tyrosine kinase activity"/>
    <property type="evidence" value="ECO:0007669"/>
    <property type="project" value="InterPro"/>
</dbReference>
<dbReference type="GO" id="GO:0004674">
    <property type="term" value="F:protein serine/threonine kinase activity"/>
    <property type="evidence" value="ECO:0007669"/>
    <property type="project" value="UniProtKB-KW"/>
</dbReference>
<evidence type="ECO:0000256" key="4">
    <source>
        <dbReference type="ARBA" id="ARBA00022692"/>
    </source>
</evidence>
<evidence type="ECO:0000313" key="14">
    <source>
        <dbReference type="EMBL" id="PWA78520.1"/>
    </source>
</evidence>
<evidence type="ECO:0000256" key="3">
    <source>
        <dbReference type="ARBA" id="ARBA00022679"/>
    </source>
</evidence>
<dbReference type="SUPFAM" id="SSF56112">
    <property type="entry name" value="Protein kinase-like (PK-like)"/>
    <property type="match status" value="2"/>
</dbReference>
<dbReference type="InterPro" id="IPR008271">
    <property type="entry name" value="Ser/Thr_kinase_AS"/>
</dbReference>
<feature type="domain" description="Protein kinase" evidence="13">
    <location>
        <begin position="407"/>
        <end position="676"/>
    </location>
</feature>
<keyword evidence="15" id="KW-1185">Reference proteome</keyword>
<evidence type="ECO:0000259" key="13">
    <source>
        <dbReference type="PROSITE" id="PS50011"/>
    </source>
</evidence>
<keyword evidence="9" id="KW-1133">Transmembrane helix</keyword>
<dbReference type="Gene3D" id="1.10.510.10">
    <property type="entry name" value="Transferase(Phosphotransferase) domain 1"/>
    <property type="match status" value="2"/>
</dbReference>
<evidence type="ECO:0000256" key="6">
    <source>
        <dbReference type="ARBA" id="ARBA00022741"/>
    </source>
</evidence>
<feature type="binding site" evidence="12">
    <location>
        <position position="67"/>
    </location>
    <ligand>
        <name>ATP</name>
        <dbReference type="ChEBI" id="CHEBI:30616"/>
    </ligand>
</feature>
<dbReference type="EMBL" id="PKPP01001975">
    <property type="protein sequence ID" value="PWA78520.1"/>
    <property type="molecule type" value="Genomic_DNA"/>
</dbReference>
<dbReference type="InterPro" id="IPR000719">
    <property type="entry name" value="Prot_kinase_dom"/>
</dbReference>
<dbReference type="Gene3D" id="3.30.200.20">
    <property type="entry name" value="Phosphorylase Kinase, domain 1"/>
    <property type="match status" value="2"/>
</dbReference>
<organism evidence="14 15">
    <name type="scientific">Artemisia annua</name>
    <name type="common">Sweet wormwood</name>
    <dbReference type="NCBI Taxonomy" id="35608"/>
    <lineage>
        <taxon>Eukaryota</taxon>
        <taxon>Viridiplantae</taxon>
        <taxon>Streptophyta</taxon>
        <taxon>Embryophyta</taxon>
        <taxon>Tracheophyta</taxon>
        <taxon>Spermatophyta</taxon>
        <taxon>Magnoliopsida</taxon>
        <taxon>eudicotyledons</taxon>
        <taxon>Gunneridae</taxon>
        <taxon>Pentapetalae</taxon>
        <taxon>asterids</taxon>
        <taxon>campanulids</taxon>
        <taxon>Asterales</taxon>
        <taxon>Asteraceae</taxon>
        <taxon>Asteroideae</taxon>
        <taxon>Anthemideae</taxon>
        <taxon>Artemisiinae</taxon>
        <taxon>Artemisia</taxon>
    </lineage>
</organism>
<dbReference type="SMART" id="SM00220">
    <property type="entry name" value="S_TKc"/>
    <property type="match status" value="1"/>
</dbReference>
<keyword evidence="6 12" id="KW-0547">Nucleotide-binding</keyword>
<dbReference type="PROSITE" id="PS50011">
    <property type="entry name" value="PROTEIN_KINASE_DOM"/>
    <property type="match status" value="2"/>
</dbReference>
<feature type="domain" description="Protein kinase" evidence="13">
    <location>
        <begin position="37"/>
        <end position="315"/>
    </location>
</feature>
<evidence type="ECO:0000256" key="1">
    <source>
        <dbReference type="ARBA" id="ARBA00004479"/>
    </source>
</evidence>
<accession>A0A2U1NYL8</accession>
<comment type="caution">
    <text evidence="14">The sequence shown here is derived from an EMBL/GenBank/DDBJ whole genome shotgun (WGS) entry which is preliminary data.</text>
</comment>
<proteinExistence type="predicted"/>
<evidence type="ECO:0000256" key="2">
    <source>
        <dbReference type="ARBA" id="ARBA00022527"/>
    </source>
</evidence>
<dbReference type="CDD" id="cd14066">
    <property type="entry name" value="STKc_IRAK"/>
    <property type="match status" value="1"/>
</dbReference>
<dbReference type="STRING" id="35608.A0A2U1NYL8"/>
<dbReference type="InterPro" id="IPR045272">
    <property type="entry name" value="ANXUR1/2-like"/>
</dbReference>
<protein>
    <submittedName>
        <fullName evidence="14">Serine-threonine/tyrosine-protein kinase catalytic domain-containing protein</fullName>
    </submittedName>
</protein>
<dbReference type="Pfam" id="PF07714">
    <property type="entry name" value="PK_Tyr_Ser-Thr"/>
    <property type="match status" value="2"/>
</dbReference>
<keyword evidence="8 12" id="KW-0067">ATP-binding</keyword>
<sequence>MLPLTTKENEPSSSYLATDQICQQFTLDVIRLATLNFSEGMVIGRGGFGKVYKGHFDPRSDVAVAIKRLHSMSNQGAPEFRAELEMLSKLRHCNLVSLIGFCSEGTEMALVYDYMPHGTLEDHLYKSTGNSLNWLQRLKICIGAARGLEYLHTGTGTQHGIIHRDVKSSNILLDGNFAAKISDFGLAKIGPINQTCTYVSTGVKGTFGYMDPCYFYTGKLTRKSDVYSFGVVLLEVMCGRPAVDSSLEEEQCGLAMWAQSCIKEGKLTRIIDSRLKGQVSSNSLKKFAHIACRCLDNRPNQRPTMAEIIARLELILSLQERLESSVTDKLWSLITAKGKPKANKKISEAQNLDNGMVPTKLPAVDRDYNKVIDNGMVTTKSAAVLDLNYNEVIHFDDSLFTAEELLRAQAEVICTTSYGRLFLATMKSGKQVTVRRMIMDSLVEKDHFIQGKMYALGKLRHANILRFIAYFNDSYGLIFIRDHIKNGSVASFLQSTERQGSKPVNYLIRMRMIAGITRGLVYLHTQENMVHGYLTSENVMLEDNYNPLIADVGVSMLTKDIPIPSQFRQNHAPELLKLEQANKKSDIYSLGYIMLELLTKKSTDSKANEKNLVAWVKSVPREDLIAKVVNQGLLLEEFNLNQELVRLVELAMVCVSESPNSRPNADQVLQQLDAILRSDPSVAREASDGVLAMPDKLFCVSAS</sequence>
<keyword evidence="10" id="KW-0472">Membrane</keyword>
<dbReference type="Proteomes" id="UP000245207">
    <property type="component" value="Unassembled WGS sequence"/>
</dbReference>
<keyword evidence="7 14" id="KW-0418">Kinase</keyword>
<keyword evidence="4" id="KW-0812">Transmembrane</keyword>
<keyword evidence="3" id="KW-0808">Transferase</keyword>
<dbReference type="FunFam" id="1.10.510.10:FF:000252">
    <property type="entry name" value="Receptor-like protein kinase FERONIA"/>
    <property type="match status" value="1"/>
</dbReference>
<evidence type="ECO:0000256" key="9">
    <source>
        <dbReference type="ARBA" id="ARBA00022989"/>
    </source>
</evidence>
<dbReference type="InterPro" id="IPR017441">
    <property type="entry name" value="Protein_kinase_ATP_BS"/>
</dbReference>
<evidence type="ECO:0000256" key="5">
    <source>
        <dbReference type="ARBA" id="ARBA00022729"/>
    </source>
</evidence>
<reference evidence="14 15" key="1">
    <citation type="journal article" date="2018" name="Mol. Plant">
        <title>The genome of Artemisia annua provides insight into the evolution of Asteraceae family and artemisinin biosynthesis.</title>
        <authorList>
            <person name="Shen Q."/>
            <person name="Zhang L."/>
            <person name="Liao Z."/>
            <person name="Wang S."/>
            <person name="Yan T."/>
            <person name="Shi P."/>
            <person name="Liu M."/>
            <person name="Fu X."/>
            <person name="Pan Q."/>
            <person name="Wang Y."/>
            <person name="Lv Z."/>
            <person name="Lu X."/>
            <person name="Zhang F."/>
            <person name="Jiang W."/>
            <person name="Ma Y."/>
            <person name="Chen M."/>
            <person name="Hao X."/>
            <person name="Li L."/>
            <person name="Tang Y."/>
            <person name="Lv G."/>
            <person name="Zhou Y."/>
            <person name="Sun X."/>
            <person name="Brodelius P.E."/>
            <person name="Rose J.K.C."/>
            <person name="Tang K."/>
        </authorList>
    </citation>
    <scope>NUCLEOTIDE SEQUENCE [LARGE SCALE GENOMIC DNA]</scope>
    <source>
        <strain evidence="15">cv. Huhao1</strain>
        <tissue evidence="14">Leaf</tissue>
    </source>
</reference>
<evidence type="ECO:0000256" key="12">
    <source>
        <dbReference type="PROSITE-ProRule" id="PRU10141"/>
    </source>
</evidence>
<dbReference type="GO" id="GO:0005886">
    <property type="term" value="C:plasma membrane"/>
    <property type="evidence" value="ECO:0007669"/>
    <property type="project" value="TreeGrafter"/>
</dbReference>